<accession>A0AAW8F5K9</accession>
<keyword evidence="1" id="KW-0472">Membrane</keyword>
<dbReference type="AlphaFoldDB" id="A0AAW8F5K9"/>
<dbReference type="RefSeq" id="WP_306971558.1">
    <property type="nucleotide sequence ID" value="NZ_JAUSZV010000001.1"/>
</dbReference>
<keyword evidence="1" id="KW-0812">Transmembrane</keyword>
<keyword evidence="1" id="KW-1133">Transmembrane helix</keyword>
<feature type="transmembrane region" description="Helical" evidence="1">
    <location>
        <begin position="20"/>
        <end position="43"/>
    </location>
</feature>
<reference evidence="3" key="1">
    <citation type="submission" date="2023-07" db="EMBL/GenBank/DDBJ databases">
        <title>Comparative genomics of wheat-associated soil bacteria to identify genetic determinants of phenazine resistance.</title>
        <authorList>
            <person name="Mouncey N."/>
        </authorList>
    </citation>
    <scope>NUCLEOTIDE SEQUENCE</scope>
    <source>
        <strain evidence="3">V4I22</strain>
    </source>
</reference>
<organism evidence="3 4">
    <name type="scientific">Streptomyces canus</name>
    <dbReference type="NCBI Taxonomy" id="58343"/>
    <lineage>
        <taxon>Bacteria</taxon>
        <taxon>Bacillati</taxon>
        <taxon>Actinomycetota</taxon>
        <taxon>Actinomycetes</taxon>
        <taxon>Kitasatosporales</taxon>
        <taxon>Streptomycetaceae</taxon>
        <taxon>Streptomyces</taxon>
        <taxon>Streptomyces aurantiacus group</taxon>
    </lineage>
</organism>
<dbReference type="InterPro" id="IPR019692">
    <property type="entry name" value="CFP-6_PH"/>
</dbReference>
<protein>
    <recommendedName>
        <fullName evidence="2">Low molecular weight protein antigen 6 PH domain-containing protein</fullName>
    </recommendedName>
</protein>
<proteinExistence type="predicted"/>
<evidence type="ECO:0000313" key="3">
    <source>
        <dbReference type="EMBL" id="MDQ0904073.1"/>
    </source>
</evidence>
<dbReference type="Pfam" id="PF10756">
    <property type="entry name" value="bPH_6"/>
    <property type="match status" value="1"/>
</dbReference>
<feature type="transmembrane region" description="Helical" evidence="1">
    <location>
        <begin position="49"/>
        <end position="68"/>
    </location>
</feature>
<dbReference type="Proteomes" id="UP001234216">
    <property type="component" value="Unassembled WGS sequence"/>
</dbReference>
<comment type="caution">
    <text evidence="3">The sequence shown here is derived from an EMBL/GenBank/DDBJ whole genome shotgun (WGS) entry which is preliminary data.</text>
</comment>
<evidence type="ECO:0000313" key="4">
    <source>
        <dbReference type="Proteomes" id="UP001234216"/>
    </source>
</evidence>
<evidence type="ECO:0000256" key="1">
    <source>
        <dbReference type="SAM" id="Phobius"/>
    </source>
</evidence>
<evidence type="ECO:0000259" key="2">
    <source>
        <dbReference type="Pfam" id="PF10756"/>
    </source>
</evidence>
<name>A0AAW8F5K9_9ACTN</name>
<dbReference type="EMBL" id="JAUSZV010000001">
    <property type="protein sequence ID" value="MDQ0904073.1"/>
    <property type="molecule type" value="Genomic_DNA"/>
</dbReference>
<feature type="domain" description="Low molecular weight protein antigen 6 PH" evidence="2">
    <location>
        <begin position="72"/>
        <end position="126"/>
    </location>
</feature>
<gene>
    <name evidence="3" type="ORF">QFZ22_000058</name>
</gene>
<sequence>MTNESQFRTYRAGPTVRRMYPVWLFFGLIFGMGLLAQLFLLVAHGDGSPLMVINLAVVALVVFSYTSAKRSGTITTPDHIEIRSPFGGTRQIAWADIEGIGTKGYAKTAQVAVIDVKGQRISLPYVNSQDIASFSEEVRLLRELWERRRGPDWTPRPRGEGTSTH</sequence>